<dbReference type="InterPro" id="IPR051019">
    <property type="entry name" value="VLCFA-Steroid_DH"/>
</dbReference>
<evidence type="ECO:0000313" key="4">
    <source>
        <dbReference type="Proteomes" id="UP001295684"/>
    </source>
</evidence>
<dbReference type="PANTHER" id="PTHR43899">
    <property type="entry name" value="RH59310P"/>
    <property type="match status" value="1"/>
</dbReference>
<organism evidence="3 4">
    <name type="scientific">Euplotes crassus</name>
    <dbReference type="NCBI Taxonomy" id="5936"/>
    <lineage>
        <taxon>Eukaryota</taxon>
        <taxon>Sar</taxon>
        <taxon>Alveolata</taxon>
        <taxon>Ciliophora</taxon>
        <taxon>Intramacronucleata</taxon>
        <taxon>Spirotrichea</taxon>
        <taxon>Hypotrichia</taxon>
        <taxon>Euplotida</taxon>
        <taxon>Euplotidae</taxon>
        <taxon>Moneuplotes</taxon>
    </lineage>
</organism>
<accession>A0AAD1XLP2</accession>
<evidence type="ECO:0000256" key="2">
    <source>
        <dbReference type="ARBA" id="ARBA00023002"/>
    </source>
</evidence>
<evidence type="ECO:0000256" key="1">
    <source>
        <dbReference type="ARBA" id="ARBA00006484"/>
    </source>
</evidence>
<keyword evidence="2" id="KW-0560">Oxidoreductase</keyword>
<protein>
    <recommendedName>
        <fullName evidence="5">Sepiapterin reductase</fullName>
    </recommendedName>
</protein>
<gene>
    <name evidence="3" type="ORF">ECRASSUSDP1_LOCUS16506</name>
</gene>
<dbReference type="Gene3D" id="3.40.50.720">
    <property type="entry name" value="NAD(P)-binding Rossmann-like Domain"/>
    <property type="match status" value="1"/>
</dbReference>
<reference evidence="3" key="1">
    <citation type="submission" date="2023-07" db="EMBL/GenBank/DDBJ databases">
        <authorList>
            <consortium name="AG Swart"/>
            <person name="Singh M."/>
            <person name="Singh A."/>
            <person name="Seah K."/>
            <person name="Emmerich C."/>
        </authorList>
    </citation>
    <scope>NUCLEOTIDE SEQUENCE</scope>
    <source>
        <strain evidence="3">DP1</strain>
    </source>
</reference>
<dbReference type="InterPro" id="IPR036291">
    <property type="entry name" value="NAD(P)-bd_dom_sf"/>
</dbReference>
<comment type="similarity">
    <text evidence="1">Belongs to the short-chain dehydrogenases/reductases (SDR) family.</text>
</comment>
<dbReference type="EMBL" id="CAMPGE010016601">
    <property type="protein sequence ID" value="CAI2375146.1"/>
    <property type="molecule type" value="Genomic_DNA"/>
</dbReference>
<keyword evidence="4" id="KW-1185">Reference proteome</keyword>
<evidence type="ECO:0008006" key="5">
    <source>
        <dbReference type="Google" id="ProtNLM"/>
    </source>
</evidence>
<proteinExistence type="inferred from homology"/>
<evidence type="ECO:0000313" key="3">
    <source>
        <dbReference type="EMBL" id="CAI2375146.1"/>
    </source>
</evidence>
<dbReference type="GO" id="GO:0016491">
    <property type="term" value="F:oxidoreductase activity"/>
    <property type="evidence" value="ECO:0007669"/>
    <property type="project" value="UniProtKB-KW"/>
</dbReference>
<dbReference type="Proteomes" id="UP001295684">
    <property type="component" value="Unassembled WGS sequence"/>
</dbReference>
<name>A0AAD1XLP2_EUPCR</name>
<comment type="caution">
    <text evidence="3">The sequence shown here is derived from an EMBL/GenBank/DDBJ whole genome shotgun (WGS) entry which is preliminary data.</text>
</comment>
<dbReference type="AlphaFoldDB" id="A0AAD1XLP2"/>
<dbReference type="InterPro" id="IPR002347">
    <property type="entry name" value="SDR_fam"/>
</dbReference>
<sequence>MKVVLVARNEEKLQAVAKEIKETYEGAETKTIVFDFNQNYTSEVIKELTEKFDEIENRRGKNFREMNDTKIYNMININVTATAVITKIFIPKLLANETRAGMVIVRGYLCNFPCPTMSVYSATKAYVTQFSPSKREEYKHKIDVLLINTGSVKNNMNIERQLCTIIPSQYAKTVLDKLGYDSWTSGHYMHAIRQCYLHKPIEEDTSNASEKENQQKRLKS</sequence>
<dbReference type="SUPFAM" id="SSF51735">
    <property type="entry name" value="NAD(P)-binding Rossmann-fold domains"/>
    <property type="match status" value="1"/>
</dbReference>
<dbReference type="Pfam" id="PF00106">
    <property type="entry name" value="adh_short"/>
    <property type="match status" value="1"/>
</dbReference>
<dbReference type="PANTHER" id="PTHR43899:SF13">
    <property type="entry name" value="RH59310P"/>
    <property type="match status" value="1"/>
</dbReference>